<reference evidence="1" key="1">
    <citation type="submission" date="2020-11" db="EMBL/GenBank/DDBJ databases">
        <authorList>
            <person name="Tran Van P."/>
        </authorList>
    </citation>
    <scope>NUCLEOTIDE SEQUENCE</scope>
</reference>
<evidence type="ECO:0000313" key="1">
    <source>
        <dbReference type="EMBL" id="CAD7233953.1"/>
    </source>
</evidence>
<organism evidence="1">
    <name type="scientific">Cyprideis torosa</name>
    <dbReference type="NCBI Taxonomy" id="163714"/>
    <lineage>
        <taxon>Eukaryota</taxon>
        <taxon>Metazoa</taxon>
        <taxon>Ecdysozoa</taxon>
        <taxon>Arthropoda</taxon>
        <taxon>Crustacea</taxon>
        <taxon>Oligostraca</taxon>
        <taxon>Ostracoda</taxon>
        <taxon>Podocopa</taxon>
        <taxon>Podocopida</taxon>
        <taxon>Cytherocopina</taxon>
        <taxon>Cytheroidea</taxon>
        <taxon>Cytherideidae</taxon>
        <taxon>Cyprideis</taxon>
    </lineage>
</organism>
<accession>A0A7R8WLE9</accession>
<dbReference type="AlphaFoldDB" id="A0A7R8WLE9"/>
<proteinExistence type="predicted"/>
<name>A0A7R8WLE9_9CRUS</name>
<gene>
    <name evidence="1" type="ORF">CTOB1V02_LOCUS11771</name>
</gene>
<sequence length="184" mass="20832">MLGTILREAFPFPVLSTSKRTTCPGAGRRLPGWSLERETGSNEVSLSHSGFKSYKSVVRRAAMFVVNIDADSEGVKCRSSSRGCRWNLYWKSQRQNSVTEFAIGLSIHLQKESLWSDSKLHLTEHVSKMTKGSQQLELIDGDLMTSKDFHCPLFHYVAIRSLATQYLDFHSMIQAVFCKVVRNI</sequence>
<protein>
    <submittedName>
        <fullName evidence="1">Uncharacterized protein</fullName>
    </submittedName>
</protein>
<dbReference type="EMBL" id="OB667358">
    <property type="protein sequence ID" value="CAD7233953.1"/>
    <property type="molecule type" value="Genomic_DNA"/>
</dbReference>